<dbReference type="AlphaFoldDB" id="A0A2G8K7L6"/>
<sequence>MAPSQSPSARRRKGEKPAGLRGNVTKKSKSSASQPEPAGPLMACLWTTMKFLLYGFCVLLVPPVLNLAALNKEESVLSEYGLPYDIGWDQTLFLNCSGKGSPTVILESPIGQSSEVWFAVQPALAEVTRVCSYDRAGLGLSDRPHKNITEEDRKRRGPESTVERMVNDLHYLVTSSSDQPKPFIIVGAELGALVARFYAQLYEEEVSDIVLIDPLVEVLLEEDGGVWNEMWLGHLLPSSISMQLSAATGLTRLGLILKLLDLPIKAHNVPDEVVLRQKHLMCRPGHQSASVDEHYFINESFAQIRTAYKVKPFPSSVLLPAWESSVEFLMSIHRNAKPVLINGSDGHMIYRKPKEVIDIVKKLIRKWREVNQRKNRSTDRKETR</sequence>
<keyword evidence="2" id="KW-0812">Transmembrane</keyword>
<feature type="region of interest" description="Disordered" evidence="1">
    <location>
        <begin position="1"/>
        <end position="37"/>
    </location>
</feature>
<evidence type="ECO:0000256" key="1">
    <source>
        <dbReference type="SAM" id="MobiDB-lite"/>
    </source>
</evidence>
<dbReference type="PANTHER" id="PTHR43689:SF8">
    <property type="entry name" value="ALPHA_BETA-HYDROLASES SUPERFAMILY PROTEIN"/>
    <property type="match status" value="1"/>
</dbReference>
<dbReference type="PANTHER" id="PTHR43689">
    <property type="entry name" value="HYDROLASE"/>
    <property type="match status" value="1"/>
</dbReference>
<gene>
    <name evidence="4" type="ORF">BSL78_19204</name>
</gene>
<feature type="transmembrane region" description="Helical" evidence="2">
    <location>
        <begin position="51"/>
        <end position="70"/>
    </location>
</feature>
<dbReference type="InterPro" id="IPR000073">
    <property type="entry name" value="AB_hydrolase_1"/>
</dbReference>
<evidence type="ECO:0000256" key="2">
    <source>
        <dbReference type="SAM" id="Phobius"/>
    </source>
</evidence>
<dbReference type="OrthoDB" id="294702at2759"/>
<accession>A0A2G8K7L6</accession>
<keyword evidence="2" id="KW-0472">Membrane</keyword>
<name>A0A2G8K7L6_STIJA</name>
<dbReference type="Gene3D" id="3.40.50.1820">
    <property type="entry name" value="alpha/beta hydrolase"/>
    <property type="match status" value="1"/>
</dbReference>
<reference evidence="4 5" key="1">
    <citation type="journal article" date="2017" name="PLoS Biol.">
        <title>The sea cucumber genome provides insights into morphological evolution and visceral regeneration.</title>
        <authorList>
            <person name="Zhang X."/>
            <person name="Sun L."/>
            <person name="Yuan J."/>
            <person name="Sun Y."/>
            <person name="Gao Y."/>
            <person name="Zhang L."/>
            <person name="Li S."/>
            <person name="Dai H."/>
            <person name="Hamel J.F."/>
            <person name="Liu C."/>
            <person name="Yu Y."/>
            <person name="Liu S."/>
            <person name="Lin W."/>
            <person name="Guo K."/>
            <person name="Jin S."/>
            <person name="Xu P."/>
            <person name="Storey K.B."/>
            <person name="Huan P."/>
            <person name="Zhang T."/>
            <person name="Zhou Y."/>
            <person name="Zhang J."/>
            <person name="Lin C."/>
            <person name="Li X."/>
            <person name="Xing L."/>
            <person name="Huo D."/>
            <person name="Sun M."/>
            <person name="Wang L."/>
            <person name="Mercier A."/>
            <person name="Li F."/>
            <person name="Yang H."/>
            <person name="Xiang J."/>
        </authorList>
    </citation>
    <scope>NUCLEOTIDE SEQUENCE [LARGE SCALE GENOMIC DNA]</scope>
    <source>
        <strain evidence="4">Shaxun</strain>
        <tissue evidence="4">Muscle</tissue>
    </source>
</reference>
<dbReference type="Proteomes" id="UP000230750">
    <property type="component" value="Unassembled WGS sequence"/>
</dbReference>
<dbReference type="InterPro" id="IPR029058">
    <property type="entry name" value="AB_hydrolase_fold"/>
</dbReference>
<evidence type="ECO:0000313" key="4">
    <source>
        <dbReference type="EMBL" id="PIK43939.1"/>
    </source>
</evidence>
<feature type="domain" description="AB hydrolase-1" evidence="3">
    <location>
        <begin position="102"/>
        <end position="218"/>
    </location>
</feature>
<comment type="caution">
    <text evidence="4">The sequence shown here is derived from an EMBL/GenBank/DDBJ whole genome shotgun (WGS) entry which is preliminary data.</text>
</comment>
<dbReference type="Pfam" id="PF00561">
    <property type="entry name" value="Abhydrolase_1"/>
    <property type="match status" value="1"/>
</dbReference>
<organism evidence="4 5">
    <name type="scientific">Stichopus japonicus</name>
    <name type="common">Sea cucumber</name>
    <dbReference type="NCBI Taxonomy" id="307972"/>
    <lineage>
        <taxon>Eukaryota</taxon>
        <taxon>Metazoa</taxon>
        <taxon>Echinodermata</taxon>
        <taxon>Eleutherozoa</taxon>
        <taxon>Echinozoa</taxon>
        <taxon>Holothuroidea</taxon>
        <taxon>Aspidochirotacea</taxon>
        <taxon>Aspidochirotida</taxon>
        <taxon>Stichopodidae</taxon>
        <taxon>Apostichopus</taxon>
    </lineage>
</organism>
<evidence type="ECO:0000313" key="5">
    <source>
        <dbReference type="Proteomes" id="UP000230750"/>
    </source>
</evidence>
<dbReference type="STRING" id="307972.A0A2G8K7L6"/>
<dbReference type="SUPFAM" id="SSF53474">
    <property type="entry name" value="alpha/beta-Hydrolases"/>
    <property type="match status" value="1"/>
</dbReference>
<keyword evidence="2" id="KW-1133">Transmembrane helix</keyword>
<keyword evidence="5" id="KW-1185">Reference proteome</keyword>
<protein>
    <recommendedName>
        <fullName evidence="3">AB hydrolase-1 domain-containing protein</fullName>
    </recommendedName>
</protein>
<evidence type="ECO:0000259" key="3">
    <source>
        <dbReference type="Pfam" id="PF00561"/>
    </source>
</evidence>
<dbReference type="EMBL" id="MRZV01000813">
    <property type="protein sequence ID" value="PIK43939.1"/>
    <property type="molecule type" value="Genomic_DNA"/>
</dbReference>
<proteinExistence type="predicted"/>